<dbReference type="AlphaFoldDB" id="A0A2N1NMI6"/>
<gene>
    <name evidence="2" type="ORF">RhiirC2_708413</name>
</gene>
<evidence type="ECO:0000313" key="2">
    <source>
        <dbReference type="EMBL" id="PKK75060.1"/>
    </source>
</evidence>
<feature type="region of interest" description="Disordered" evidence="1">
    <location>
        <begin position="1"/>
        <end position="22"/>
    </location>
</feature>
<evidence type="ECO:0000313" key="3">
    <source>
        <dbReference type="Proteomes" id="UP000233469"/>
    </source>
</evidence>
<proteinExistence type="predicted"/>
<comment type="caution">
    <text evidence="2">The sequence shown here is derived from an EMBL/GenBank/DDBJ whole genome shotgun (WGS) entry which is preliminary data.</text>
</comment>
<reference evidence="2 3" key="2">
    <citation type="submission" date="2017-10" db="EMBL/GenBank/DDBJ databases">
        <title>Extensive intraspecific genome diversity in a model arbuscular mycorrhizal fungus.</title>
        <authorList>
            <person name="Chen E.C.H."/>
            <person name="Morin E."/>
            <person name="Baudet D."/>
            <person name="Noel J."/>
            <person name="Ndikumana S."/>
            <person name="Charron P."/>
            <person name="St-Onge C."/>
            <person name="Giorgi J."/>
            <person name="Grigoriev I.V."/>
            <person name="Roux C."/>
            <person name="Martin F.M."/>
            <person name="Corradi N."/>
        </authorList>
    </citation>
    <scope>NUCLEOTIDE SEQUENCE [LARGE SCALE GENOMIC DNA]</scope>
    <source>
        <strain evidence="2 3">C2</strain>
    </source>
</reference>
<feature type="compositionally biased region" description="Basic and acidic residues" evidence="1">
    <location>
        <begin position="1"/>
        <end position="17"/>
    </location>
</feature>
<evidence type="ECO:0000256" key="1">
    <source>
        <dbReference type="SAM" id="MobiDB-lite"/>
    </source>
</evidence>
<accession>A0A2N1NMI6</accession>
<dbReference type="Proteomes" id="UP000233469">
    <property type="component" value="Unassembled WGS sequence"/>
</dbReference>
<reference evidence="2 3" key="1">
    <citation type="submission" date="2016-04" db="EMBL/GenBank/DDBJ databases">
        <title>Genome analyses suggest a sexual origin of heterokaryosis in a supposedly ancient asexual fungus.</title>
        <authorList>
            <person name="Ropars J."/>
            <person name="Sedzielewska K."/>
            <person name="Noel J."/>
            <person name="Charron P."/>
            <person name="Farinelli L."/>
            <person name="Marton T."/>
            <person name="Kruger M."/>
            <person name="Pelin A."/>
            <person name="Brachmann A."/>
            <person name="Corradi N."/>
        </authorList>
    </citation>
    <scope>NUCLEOTIDE SEQUENCE [LARGE SCALE GENOMIC DNA]</scope>
    <source>
        <strain evidence="2 3">C2</strain>
    </source>
</reference>
<dbReference type="EMBL" id="LLXL01000269">
    <property type="protein sequence ID" value="PKK75060.1"/>
    <property type="molecule type" value="Genomic_DNA"/>
</dbReference>
<protein>
    <submittedName>
        <fullName evidence="2">Uncharacterized protein</fullName>
    </submittedName>
</protein>
<name>A0A2N1NMI6_9GLOM</name>
<sequence length="123" mass="13990">MLLTERQERQKIREKPQSHAAWAVSGPEGALVVEEGSAGERKETESSWSVNRGFKKRVFRSVRKHYGVVLSKIHIPEKLVNEQGSREYTKCRGINKLVQYNSSEPVCNFLVVVYSRDVNGVSN</sequence>
<dbReference type="VEuPathDB" id="FungiDB:FUN_011788"/>
<organism evidence="2 3">
    <name type="scientific">Rhizophagus irregularis</name>
    <dbReference type="NCBI Taxonomy" id="588596"/>
    <lineage>
        <taxon>Eukaryota</taxon>
        <taxon>Fungi</taxon>
        <taxon>Fungi incertae sedis</taxon>
        <taxon>Mucoromycota</taxon>
        <taxon>Glomeromycotina</taxon>
        <taxon>Glomeromycetes</taxon>
        <taxon>Glomerales</taxon>
        <taxon>Glomeraceae</taxon>
        <taxon>Rhizophagus</taxon>
    </lineage>
</organism>